<protein>
    <submittedName>
        <fullName evidence="5">3'-5' exonuclease</fullName>
    </submittedName>
</protein>
<dbReference type="InterPro" id="IPR013520">
    <property type="entry name" value="Ribonucl_H"/>
</dbReference>
<accession>A0ABS2FU92</accession>
<dbReference type="RefSeq" id="WP_204802833.1">
    <property type="nucleotide sequence ID" value="NZ_JACSNX010000003.1"/>
</dbReference>
<dbReference type="SMART" id="SM00479">
    <property type="entry name" value="EXOIII"/>
    <property type="match status" value="1"/>
</dbReference>
<evidence type="ECO:0000313" key="5">
    <source>
        <dbReference type="EMBL" id="MBM6850638.1"/>
    </source>
</evidence>
<dbReference type="CDD" id="cd06127">
    <property type="entry name" value="DEDDh"/>
    <property type="match status" value="1"/>
</dbReference>
<keyword evidence="2" id="KW-0378">Hydrolase</keyword>
<dbReference type="SUPFAM" id="SSF53098">
    <property type="entry name" value="Ribonuclease H-like"/>
    <property type="match status" value="1"/>
</dbReference>
<dbReference type="InterPro" id="IPR036397">
    <property type="entry name" value="RNaseH_sf"/>
</dbReference>
<feature type="domain" description="Exonuclease" evidence="4">
    <location>
        <begin position="11"/>
        <end position="185"/>
    </location>
</feature>
<gene>
    <name evidence="5" type="ORF">H9X91_04190</name>
</gene>
<comment type="caution">
    <text evidence="5">The sequence shown here is derived from an EMBL/GenBank/DDBJ whole genome shotgun (WGS) entry which is preliminary data.</text>
</comment>
<name>A0ABS2FU92_9FIRM</name>
<reference evidence="5 6" key="1">
    <citation type="journal article" date="2021" name="Sci. Rep.">
        <title>The distribution of antibiotic resistance genes in chicken gut microbiota commensals.</title>
        <authorList>
            <person name="Juricova H."/>
            <person name="Matiasovicova J."/>
            <person name="Kubasova T."/>
            <person name="Cejkova D."/>
            <person name="Rychlik I."/>
        </authorList>
    </citation>
    <scope>NUCLEOTIDE SEQUENCE [LARGE SCALE GENOMIC DNA]</scope>
    <source>
        <strain evidence="5 6">An411</strain>
    </source>
</reference>
<keyword evidence="1" id="KW-0540">Nuclease</keyword>
<sequence length="229" mass="25768">METGLWRQFDRIVVFDTETTGIEFGQDEIIELGAAAFSPAGETGSMDLLIRLTPGRTLPPFITQLTGITPEQLEREGVEKTDACTAFCDLLGEGERTLLAAYNAQFDLNFLYHFLRPFGQVGILRAPRFLDVLTVYRDRRDYPHKLSDAIAAYGLEDQAVNSHRAVDDARAAAFLLDAMAAERDDLDRYIDLFGYSPKYGVSGRRIGSVTYRPQSYQRLHPLYEVTETV</sequence>
<dbReference type="PANTHER" id="PTHR30231">
    <property type="entry name" value="DNA POLYMERASE III SUBUNIT EPSILON"/>
    <property type="match status" value="1"/>
</dbReference>
<evidence type="ECO:0000256" key="3">
    <source>
        <dbReference type="ARBA" id="ARBA00022839"/>
    </source>
</evidence>
<dbReference type="EMBL" id="JACSNX010000003">
    <property type="protein sequence ID" value="MBM6850638.1"/>
    <property type="molecule type" value="Genomic_DNA"/>
</dbReference>
<evidence type="ECO:0000256" key="2">
    <source>
        <dbReference type="ARBA" id="ARBA00022801"/>
    </source>
</evidence>
<dbReference type="GO" id="GO:0004527">
    <property type="term" value="F:exonuclease activity"/>
    <property type="evidence" value="ECO:0007669"/>
    <property type="project" value="UniProtKB-KW"/>
</dbReference>
<evidence type="ECO:0000256" key="1">
    <source>
        <dbReference type="ARBA" id="ARBA00022722"/>
    </source>
</evidence>
<dbReference type="Gene3D" id="3.30.420.10">
    <property type="entry name" value="Ribonuclease H-like superfamily/Ribonuclease H"/>
    <property type="match status" value="1"/>
</dbReference>
<dbReference type="InterPro" id="IPR012337">
    <property type="entry name" value="RNaseH-like_sf"/>
</dbReference>
<evidence type="ECO:0000313" key="6">
    <source>
        <dbReference type="Proteomes" id="UP000719500"/>
    </source>
</evidence>
<keyword evidence="6" id="KW-1185">Reference proteome</keyword>
<dbReference type="PANTHER" id="PTHR30231:SF4">
    <property type="entry name" value="PROTEIN NEN2"/>
    <property type="match status" value="1"/>
</dbReference>
<evidence type="ECO:0000259" key="4">
    <source>
        <dbReference type="SMART" id="SM00479"/>
    </source>
</evidence>
<dbReference type="Pfam" id="PF00929">
    <property type="entry name" value="RNase_T"/>
    <property type="match status" value="1"/>
</dbReference>
<keyword evidence="3 5" id="KW-0269">Exonuclease</keyword>
<organism evidence="5 6">
    <name type="scientific">Oscillibacter valericigenes</name>
    <dbReference type="NCBI Taxonomy" id="351091"/>
    <lineage>
        <taxon>Bacteria</taxon>
        <taxon>Bacillati</taxon>
        <taxon>Bacillota</taxon>
        <taxon>Clostridia</taxon>
        <taxon>Eubacteriales</taxon>
        <taxon>Oscillospiraceae</taxon>
        <taxon>Oscillibacter</taxon>
    </lineage>
</organism>
<dbReference type="Proteomes" id="UP000719500">
    <property type="component" value="Unassembled WGS sequence"/>
</dbReference>
<proteinExistence type="predicted"/>